<dbReference type="STRING" id="35128.B8CD04"/>
<dbReference type="SMART" id="SM00831">
    <property type="entry name" value="Cation_ATPase_N"/>
    <property type="match status" value="1"/>
</dbReference>
<feature type="transmembrane region" description="Helical" evidence="10">
    <location>
        <begin position="938"/>
        <end position="958"/>
    </location>
</feature>
<dbReference type="SFLD" id="SFLDS00003">
    <property type="entry name" value="Haloacid_Dehalogenase"/>
    <property type="match status" value="1"/>
</dbReference>
<evidence type="ECO:0000256" key="3">
    <source>
        <dbReference type="ARBA" id="ARBA00022741"/>
    </source>
</evidence>
<keyword evidence="7 10" id="KW-1133">Transmembrane helix</keyword>
<reference evidence="12 13" key="1">
    <citation type="journal article" date="2004" name="Science">
        <title>The genome of the diatom Thalassiosira pseudonana: ecology, evolution, and metabolism.</title>
        <authorList>
            <person name="Armbrust E.V."/>
            <person name="Berges J.A."/>
            <person name="Bowler C."/>
            <person name="Green B.R."/>
            <person name="Martinez D."/>
            <person name="Putnam N.H."/>
            <person name="Zhou S."/>
            <person name="Allen A.E."/>
            <person name="Apt K.E."/>
            <person name="Bechner M."/>
            <person name="Brzezinski M.A."/>
            <person name="Chaal B.K."/>
            <person name="Chiovitti A."/>
            <person name="Davis A.K."/>
            <person name="Demarest M.S."/>
            <person name="Detter J.C."/>
            <person name="Glavina T."/>
            <person name="Goodstein D."/>
            <person name="Hadi M.Z."/>
            <person name="Hellsten U."/>
            <person name="Hildebrand M."/>
            <person name="Jenkins B.D."/>
            <person name="Jurka J."/>
            <person name="Kapitonov V.V."/>
            <person name="Kroger N."/>
            <person name="Lau W.W."/>
            <person name="Lane T.W."/>
            <person name="Larimer F.W."/>
            <person name="Lippmeier J.C."/>
            <person name="Lucas S."/>
            <person name="Medina M."/>
            <person name="Montsant A."/>
            <person name="Obornik M."/>
            <person name="Parker M.S."/>
            <person name="Palenik B."/>
            <person name="Pazour G.J."/>
            <person name="Richardson P.M."/>
            <person name="Rynearson T.A."/>
            <person name="Saito M.A."/>
            <person name="Schwartz D.C."/>
            <person name="Thamatrakoln K."/>
            <person name="Valentin K."/>
            <person name="Vardi A."/>
            <person name="Wilkerson F.P."/>
            <person name="Rokhsar D.S."/>
        </authorList>
    </citation>
    <scope>NUCLEOTIDE SEQUENCE [LARGE SCALE GENOMIC DNA]</scope>
    <source>
        <strain evidence="12 13">CCMP1335</strain>
    </source>
</reference>
<dbReference type="PROSITE" id="PS00154">
    <property type="entry name" value="ATPASE_E1_E2"/>
    <property type="match status" value="1"/>
</dbReference>
<dbReference type="PaxDb" id="35128-Thaps37662"/>
<feature type="transmembrane region" description="Helical" evidence="10">
    <location>
        <begin position="250"/>
        <end position="268"/>
    </location>
</feature>
<comment type="catalytic activity">
    <reaction evidence="9">
        <text>Ca(2+)(in) + ATP + H2O = Ca(2+)(out) + ADP + phosphate + H(+)</text>
        <dbReference type="Rhea" id="RHEA:18105"/>
        <dbReference type="ChEBI" id="CHEBI:15377"/>
        <dbReference type="ChEBI" id="CHEBI:15378"/>
        <dbReference type="ChEBI" id="CHEBI:29108"/>
        <dbReference type="ChEBI" id="CHEBI:30616"/>
        <dbReference type="ChEBI" id="CHEBI:43474"/>
        <dbReference type="ChEBI" id="CHEBI:456216"/>
        <dbReference type="EC" id="7.2.2.10"/>
    </reaction>
</comment>
<comment type="subcellular location">
    <subcellularLocation>
        <location evidence="1">Membrane</location>
        <topology evidence="1">Multi-pass membrane protein</topology>
    </subcellularLocation>
</comment>
<evidence type="ECO:0000256" key="4">
    <source>
        <dbReference type="ARBA" id="ARBA00022840"/>
    </source>
</evidence>
<dbReference type="GeneID" id="7444001"/>
<evidence type="ECO:0000256" key="1">
    <source>
        <dbReference type="ARBA" id="ARBA00004141"/>
    </source>
</evidence>
<dbReference type="Gene3D" id="3.40.1110.10">
    <property type="entry name" value="Calcium-transporting ATPase, cytoplasmic domain N"/>
    <property type="match status" value="1"/>
</dbReference>
<dbReference type="InterPro" id="IPR044492">
    <property type="entry name" value="P_typ_ATPase_HD_dom"/>
</dbReference>
<dbReference type="SUPFAM" id="SSF56784">
    <property type="entry name" value="HAD-like"/>
    <property type="match status" value="1"/>
</dbReference>
<feature type="transmembrane region" description="Helical" evidence="10">
    <location>
        <begin position="775"/>
        <end position="798"/>
    </location>
</feature>
<dbReference type="Pfam" id="PF00122">
    <property type="entry name" value="E1-E2_ATPase"/>
    <property type="match status" value="1"/>
</dbReference>
<keyword evidence="8 10" id="KW-0472">Membrane</keyword>
<dbReference type="InterPro" id="IPR018303">
    <property type="entry name" value="ATPase_P-typ_P_site"/>
</dbReference>
<dbReference type="HOGENOM" id="CLU_002360_3_2_1"/>
<dbReference type="FunFam" id="3.40.1110.10:FF:000298">
    <property type="entry name" value="Calcium transporting ATPase"/>
    <property type="match status" value="1"/>
</dbReference>
<feature type="transmembrane region" description="Helical" evidence="10">
    <location>
        <begin position="855"/>
        <end position="872"/>
    </location>
</feature>
<dbReference type="FunFam" id="2.70.150.10:FF:000185">
    <property type="entry name" value="Cation transporting ATPase"/>
    <property type="match status" value="1"/>
</dbReference>
<dbReference type="GO" id="GO:0005388">
    <property type="term" value="F:P-type calcium transporter activity"/>
    <property type="evidence" value="ECO:0000318"/>
    <property type="project" value="GO_Central"/>
</dbReference>
<dbReference type="SFLD" id="SFLDF00027">
    <property type="entry name" value="p-type_atpase"/>
    <property type="match status" value="1"/>
</dbReference>
<dbReference type="Gene3D" id="2.70.150.10">
    <property type="entry name" value="Calcium-transporting ATPase, cytoplasmic transduction domain A"/>
    <property type="match status" value="1"/>
</dbReference>
<dbReference type="PANTHER" id="PTHR42861">
    <property type="entry name" value="CALCIUM-TRANSPORTING ATPASE"/>
    <property type="match status" value="1"/>
</dbReference>
<evidence type="ECO:0000256" key="2">
    <source>
        <dbReference type="ARBA" id="ARBA00022692"/>
    </source>
</evidence>
<dbReference type="GO" id="GO:0070588">
    <property type="term" value="P:calcium ion transmembrane transport"/>
    <property type="evidence" value="ECO:0000318"/>
    <property type="project" value="GO_Central"/>
</dbReference>
<dbReference type="Proteomes" id="UP000001449">
    <property type="component" value="Chromosome 15"/>
</dbReference>
<keyword evidence="6" id="KW-1278">Translocase</keyword>
<dbReference type="SFLD" id="SFLDG00002">
    <property type="entry name" value="C1.7:_P-type_atpase_like"/>
    <property type="match status" value="1"/>
</dbReference>
<dbReference type="InterPro" id="IPR001757">
    <property type="entry name" value="P_typ_ATPase"/>
</dbReference>
<dbReference type="Gene3D" id="1.20.1110.10">
    <property type="entry name" value="Calcium-transporting ATPase, transmembrane domain"/>
    <property type="match status" value="1"/>
</dbReference>
<keyword evidence="2 10" id="KW-0812">Transmembrane</keyword>
<dbReference type="InterPro" id="IPR023214">
    <property type="entry name" value="HAD_sf"/>
</dbReference>
<dbReference type="SUPFAM" id="SSF81653">
    <property type="entry name" value="Calcium ATPase, transduction domain A"/>
    <property type="match status" value="1"/>
</dbReference>
<dbReference type="Pfam" id="PF00690">
    <property type="entry name" value="Cation_ATPase_N"/>
    <property type="match status" value="1"/>
</dbReference>
<dbReference type="InterPro" id="IPR006068">
    <property type="entry name" value="ATPase_P-typ_cation-transptr_C"/>
</dbReference>
<dbReference type="RefSeq" id="XP_002294029.1">
    <property type="nucleotide sequence ID" value="XM_002293993.1"/>
</dbReference>
<dbReference type="InParanoid" id="B8CD04"/>
<proteinExistence type="predicted"/>
<dbReference type="eggNOG" id="KOG0202">
    <property type="taxonomic scope" value="Eukaryota"/>
</dbReference>
<organism evidence="12 13">
    <name type="scientific">Thalassiosira pseudonana</name>
    <name type="common">Marine diatom</name>
    <name type="synonym">Cyclotella nana</name>
    <dbReference type="NCBI Taxonomy" id="35128"/>
    <lineage>
        <taxon>Eukaryota</taxon>
        <taxon>Sar</taxon>
        <taxon>Stramenopiles</taxon>
        <taxon>Ochrophyta</taxon>
        <taxon>Bacillariophyta</taxon>
        <taxon>Coscinodiscophyceae</taxon>
        <taxon>Thalassiosirophycidae</taxon>
        <taxon>Thalassiosirales</taxon>
        <taxon>Thalassiosiraceae</taxon>
        <taxon>Thalassiosira</taxon>
    </lineage>
</organism>
<dbReference type="PRINTS" id="PR00119">
    <property type="entry name" value="CATATPASE"/>
</dbReference>
<dbReference type="InterPro" id="IPR036412">
    <property type="entry name" value="HAD-like_sf"/>
</dbReference>
<dbReference type="GO" id="GO:0006874">
    <property type="term" value="P:intracellular calcium ion homeostasis"/>
    <property type="evidence" value="ECO:0000318"/>
    <property type="project" value="GO_Central"/>
</dbReference>
<evidence type="ECO:0000256" key="9">
    <source>
        <dbReference type="ARBA" id="ARBA00048694"/>
    </source>
</evidence>
<dbReference type="InterPro" id="IPR059000">
    <property type="entry name" value="ATPase_P-type_domA"/>
</dbReference>
<keyword evidence="3" id="KW-0547">Nucleotide-binding</keyword>
<dbReference type="AlphaFoldDB" id="B8CD04"/>
<evidence type="ECO:0000256" key="7">
    <source>
        <dbReference type="ARBA" id="ARBA00022989"/>
    </source>
</evidence>
<evidence type="ECO:0000313" key="13">
    <source>
        <dbReference type="Proteomes" id="UP000001449"/>
    </source>
</evidence>
<reference evidence="12 13" key="2">
    <citation type="journal article" date="2008" name="Nature">
        <title>The Phaeodactylum genome reveals the evolutionary history of diatom genomes.</title>
        <authorList>
            <person name="Bowler C."/>
            <person name="Allen A.E."/>
            <person name="Badger J.H."/>
            <person name="Grimwood J."/>
            <person name="Jabbari K."/>
            <person name="Kuo A."/>
            <person name="Maheswari U."/>
            <person name="Martens C."/>
            <person name="Maumus F."/>
            <person name="Otillar R.P."/>
            <person name="Rayko E."/>
            <person name="Salamov A."/>
            <person name="Vandepoele K."/>
            <person name="Beszteri B."/>
            <person name="Gruber A."/>
            <person name="Heijde M."/>
            <person name="Katinka M."/>
            <person name="Mock T."/>
            <person name="Valentin K."/>
            <person name="Verret F."/>
            <person name="Berges J.A."/>
            <person name="Brownlee C."/>
            <person name="Cadoret J.P."/>
            <person name="Chiovitti A."/>
            <person name="Choi C.J."/>
            <person name="Coesel S."/>
            <person name="De Martino A."/>
            <person name="Detter J.C."/>
            <person name="Durkin C."/>
            <person name="Falciatore A."/>
            <person name="Fournet J."/>
            <person name="Haruta M."/>
            <person name="Huysman M.J."/>
            <person name="Jenkins B.D."/>
            <person name="Jiroutova K."/>
            <person name="Jorgensen R.E."/>
            <person name="Joubert Y."/>
            <person name="Kaplan A."/>
            <person name="Kroger N."/>
            <person name="Kroth P.G."/>
            <person name="La Roche J."/>
            <person name="Lindquist E."/>
            <person name="Lommer M."/>
            <person name="Martin-Jezequel V."/>
            <person name="Lopez P.J."/>
            <person name="Lucas S."/>
            <person name="Mangogna M."/>
            <person name="McGinnis K."/>
            <person name="Medlin L.K."/>
            <person name="Montsant A."/>
            <person name="Oudot-Le Secq M.P."/>
            <person name="Napoli C."/>
            <person name="Obornik M."/>
            <person name="Parker M.S."/>
            <person name="Petit J.L."/>
            <person name="Porcel B.M."/>
            <person name="Poulsen N."/>
            <person name="Robison M."/>
            <person name="Rychlewski L."/>
            <person name="Rynearson T.A."/>
            <person name="Schmutz J."/>
            <person name="Shapiro H."/>
            <person name="Siaut M."/>
            <person name="Stanley M."/>
            <person name="Sussman M.R."/>
            <person name="Taylor A.R."/>
            <person name="Vardi A."/>
            <person name="von Dassow P."/>
            <person name="Vyverman W."/>
            <person name="Willis A."/>
            <person name="Wyrwicz L.S."/>
            <person name="Rokhsar D.S."/>
            <person name="Weissenbach J."/>
            <person name="Armbrust E.V."/>
            <person name="Green B.R."/>
            <person name="Van de Peer Y."/>
            <person name="Grigoriev I.V."/>
        </authorList>
    </citation>
    <scope>NUCLEOTIDE SEQUENCE [LARGE SCALE GENOMIC DNA]</scope>
    <source>
        <strain evidence="12 13">CCMP1335</strain>
    </source>
</reference>
<dbReference type="Pfam" id="PF13246">
    <property type="entry name" value="Cation_ATPase"/>
    <property type="match status" value="1"/>
</dbReference>
<dbReference type="NCBIfam" id="TIGR01494">
    <property type="entry name" value="ATPase_P-type"/>
    <property type="match status" value="2"/>
</dbReference>
<sequence>MHTGLSNQQASALLSQIGPNSLQPPRKKTMWELWLHQFDDGLVKILVSVAFASAAFIRSTILQSFVEPFIIVAILLLNACVGVWQDLSARSSLEALKKMQPRKATVLRYDEDTNNNYSDWITDYDATQLVPGDIIRLRVGEYIPADARLASLTSSTMYVDESSLTGESVSVGKLPGDEGLPAGDDKKTIPIQDQSSMLFSGSLVTRGSGTALVVRTGTSTQMGKIQSTLAEAQSETDERKTPLGEQLDQFGTTLSYVIGGICLAVWIASVPRFSDSAFSTWLEGAIYYAKVGVALGVAAIPEGLPAVITLCLSLGTRRMAERNVIVRKLPSVETLGCTSVICTDKTGTLTSNQMTSVSLVLLETTENGIELVEHEITGSSYNPFGSAVGIDRSETVRLPNGAVKDACDIMTLCNDARLIGNDVLADNTEKKNSSGGSTTQQYSIEGEPTEAALLVLVEKLGSISADADESPSTAASLNNQLFSSRYERYATLEFDSKRKSMSVLCSSTVDNQNKLFVKGAPSMLLRRCSHAKLRDGKVVPLTPQLRSQIEDEISSIGDRALRCISLAFKDDSLAPQLQNENHQYNDYLKDSSIFEVIESDLVFVGITAIRDPPRDGVAESIDLCKQAGIRVVMITGDSKSTSVAIAKDVHIFKENHEEGTTTSRAYEGREFFALPEAEQFDVLKSGNLVICRAEPSDKQRLVKMLQSIDEIPAMTGDGVNDAPALQQASIGVAMGISGTDVAKEASDMILVDDNFSTIVDAVEEGRCIYANMQAFINFLITCNIGEVIGVFLATILGFPQLLTPLHLLWVNLVTDGPPATALGFNPPGPGVMAQKPRPTSEEILTPSLLLRYSTAGLYIGIATVGIYASYFVDQGINVQELSSWSSCSDAIACSVYTDLATPQTLALTTLVTTELLKALCTVSVDSSILTVPPQKNPWLILGVAVPFALNLGIIYNPALSNSFGLVPLTEVDWIHVMLWSSPIVLIDEALKYASRQAKLKE</sequence>
<dbReference type="InterPro" id="IPR023298">
    <property type="entry name" value="ATPase_P-typ_TM_dom_sf"/>
</dbReference>
<name>B8CD04_THAPS</name>
<dbReference type="FunFam" id="1.20.1110.10:FF:000065">
    <property type="entry name" value="Sarcoplasmic/endoplasmic reticulum calcium ATPase 1"/>
    <property type="match status" value="2"/>
</dbReference>
<feature type="transmembrane region" description="Helical" evidence="10">
    <location>
        <begin position="288"/>
        <end position="312"/>
    </location>
</feature>
<evidence type="ECO:0000256" key="10">
    <source>
        <dbReference type="SAM" id="Phobius"/>
    </source>
</evidence>
<dbReference type="Pfam" id="PF00689">
    <property type="entry name" value="Cation_ATPase_C"/>
    <property type="match status" value="1"/>
</dbReference>
<accession>B8CD04</accession>
<protein>
    <submittedName>
        <fullName evidence="12">Cation transporting ATPase</fullName>
        <ecNumber evidence="12">3.6.3.8</ecNumber>
    </submittedName>
</protein>
<evidence type="ECO:0000259" key="11">
    <source>
        <dbReference type="SMART" id="SM00831"/>
    </source>
</evidence>
<dbReference type="SUPFAM" id="SSF81665">
    <property type="entry name" value="Calcium ATPase, transmembrane domain M"/>
    <property type="match status" value="1"/>
</dbReference>
<keyword evidence="5" id="KW-0460">Magnesium</keyword>
<dbReference type="OMA" id="MATEIGC"/>
<keyword evidence="12" id="KW-0378">Hydrolase</keyword>
<dbReference type="FunFam" id="3.40.50.1000:FF:000028">
    <property type="entry name" value="Calcium-transporting P-type ATPase, putative"/>
    <property type="match status" value="1"/>
</dbReference>
<evidence type="ECO:0000313" key="12">
    <source>
        <dbReference type="EMBL" id="EED88384.1"/>
    </source>
</evidence>
<dbReference type="EMBL" id="CM000650">
    <property type="protein sequence ID" value="EED88384.1"/>
    <property type="molecule type" value="Genomic_DNA"/>
</dbReference>
<dbReference type="InterPro" id="IPR004014">
    <property type="entry name" value="ATPase_P-typ_cation-transptr_N"/>
</dbReference>
<feature type="domain" description="Cation-transporting P-type ATPase N-terminal" evidence="11">
    <location>
        <begin position="2"/>
        <end position="58"/>
    </location>
</feature>
<dbReference type="GO" id="GO:0016020">
    <property type="term" value="C:membrane"/>
    <property type="evidence" value="ECO:0000318"/>
    <property type="project" value="GO_Central"/>
</dbReference>
<evidence type="ECO:0000256" key="6">
    <source>
        <dbReference type="ARBA" id="ARBA00022967"/>
    </source>
</evidence>
<gene>
    <name evidence="12" type="ORF">THAPSDRAFT_37662</name>
</gene>
<keyword evidence="13" id="KW-1185">Reference proteome</keyword>
<dbReference type="InterPro" id="IPR008250">
    <property type="entry name" value="ATPase_P-typ_transduc_dom_A_sf"/>
</dbReference>
<dbReference type="KEGG" id="tps:THAPSDRAFT_37662"/>
<keyword evidence="4" id="KW-0067">ATP-binding</keyword>
<feature type="transmembrane region" description="Helical" evidence="10">
    <location>
        <begin position="68"/>
        <end position="89"/>
    </location>
</feature>
<dbReference type="EC" id="3.6.3.8" evidence="12"/>
<evidence type="ECO:0000256" key="8">
    <source>
        <dbReference type="ARBA" id="ARBA00023136"/>
    </source>
</evidence>
<dbReference type="InterPro" id="IPR023299">
    <property type="entry name" value="ATPase_P-typ_cyto_dom_N"/>
</dbReference>
<dbReference type="GO" id="GO:0016887">
    <property type="term" value="F:ATP hydrolysis activity"/>
    <property type="evidence" value="ECO:0007669"/>
    <property type="project" value="InterPro"/>
</dbReference>
<dbReference type="Gene3D" id="3.40.50.1000">
    <property type="entry name" value="HAD superfamily/HAD-like"/>
    <property type="match status" value="1"/>
</dbReference>
<evidence type="ECO:0000256" key="5">
    <source>
        <dbReference type="ARBA" id="ARBA00022842"/>
    </source>
</evidence>
<dbReference type="GO" id="GO:0005524">
    <property type="term" value="F:ATP binding"/>
    <property type="evidence" value="ECO:0007669"/>
    <property type="project" value="UniProtKB-KW"/>
</dbReference>
<dbReference type="SUPFAM" id="SSF81660">
    <property type="entry name" value="Metal cation-transporting ATPase, ATP-binding domain N"/>
    <property type="match status" value="1"/>
</dbReference>